<dbReference type="Proteomes" id="UP001501508">
    <property type="component" value="Unassembled WGS sequence"/>
</dbReference>
<protein>
    <recommendedName>
        <fullName evidence="7">Secreted protein (Por secretion system target)</fullName>
    </recommendedName>
</protein>
<dbReference type="InterPro" id="IPR036514">
    <property type="entry name" value="SGNH_hydro_sf"/>
</dbReference>
<evidence type="ECO:0008006" key="7">
    <source>
        <dbReference type="Google" id="ProtNLM"/>
    </source>
</evidence>
<reference evidence="6" key="1">
    <citation type="journal article" date="2019" name="Int. J. Syst. Evol. Microbiol.">
        <title>The Global Catalogue of Microorganisms (GCM) 10K type strain sequencing project: providing services to taxonomists for standard genome sequencing and annotation.</title>
        <authorList>
            <consortium name="The Broad Institute Genomics Platform"/>
            <consortium name="The Broad Institute Genome Sequencing Center for Infectious Disease"/>
            <person name="Wu L."/>
            <person name="Ma J."/>
        </authorList>
    </citation>
    <scope>NUCLEOTIDE SEQUENCE [LARGE SCALE GENOMIC DNA]</scope>
    <source>
        <strain evidence="6">JCM 31920</strain>
    </source>
</reference>
<keyword evidence="2" id="KW-0812">Transmembrane</keyword>
<comment type="caution">
    <text evidence="5">The sequence shown here is derived from an EMBL/GenBank/DDBJ whole genome shotgun (WGS) entry which is preliminary data.</text>
</comment>
<proteinExistence type="predicted"/>
<feature type="domain" description="Secretion system C-terminal sorting" evidence="4">
    <location>
        <begin position="652"/>
        <end position="724"/>
    </location>
</feature>
<dbReference type="SUPFAM" id="SSF52266">
    <property type="entry name" value="SGNH hydrolase"/>
    <property type="match status" value="1"/>
</dbReference>
<keyword evidence="2" id="KW-1133">Transmembrane helix</keyword>
<keyword evidence="1" id="KW-0378">Hydrolase</keyword>
<feature type="transmembrane region" description="Helical" evidence="2">
    <location>
        <begin position="21"/>
        <end position="42"/>
    </location>
</feature>
<keyword evidence="6" id="KW-1185">Reference proteome</keyword>
<evidence type="ECO:0000256" key="2">
    <source>
        <dbReference type="SAM" id="Phobius"/>
    </source>
</evidence>
<gene>
    <name evidence="5" type="ORF">GCM10023091_17530</name>
</gene>
<evidence type="ECO:0000256" key="1">
    <source>
        <dbReference type="ARBA" id="ARBA00022801"/>
    </source>
</evidence>
<name>A0ABP8LV86_9BACT</name>
<dbReference type="InterPro" id="IPR005181">
    <property type="entry name" value="SASA"/>
</dbReference>
<dbReference type="Pfam" id="PF18962">
    <property type="entry name" value="Por_Secre_tail"/>
    <property type="match status" value="1"/>
</dbReference>
<dbReference type="EMBL" id="BAABEY010000018">
    <property type="protein sequence ID" value="GAA4437814.1"/>
    <property type="molecule type" value="Genomic_DNA"/>
</dbReference>
<dbReference type="NCBIfam" id="TIGR04183">
    <property type="entry name" value="Por_Secre_tail"/>
    <property type="match status" value="1"/>
</dbReference>
<dbReference type="Gene3D" id="3.40.50.1110">
    <property type="entry name" value="SGNH hydrolase"/>
    <property type="match status" value="1"/>
</dbReference>
<keyword evidence="2" id="KW-0472">Membrane</keyword>
<accession>A0ABP8LV86</accession>
<organism evidence="5 6">
    <name type="scientific">Ravibacter arvi</name>
    <dbReference type="NCBI Taxonomy" id="2051041"/>
    <lineage>
        <taxon>Bacteria</taxon>
        <taxon>Pseudomonadati</taxon>
        <taxon>Bacteroidota</taxon>
        <taxon>Cytophagia</taxon>
        <taxon>Cytophagales</taxon>
        <taxon>Spirosomataceae</taxon>
        <taxon>Ravibacter</taxon>
    </lineage>
</organism>
<dbReference type="InterPro" id="IPR026444">
    <property type="entry name" value="Secre_tail"/>
</dbReference>
<evidence type="ECO:0000313" key="5">
    <source>
        <dbReference type="EMBL" id="GAA4437814.1"/>
    </source>
</evidence>
<evidence type="ECO:0000313" key="6">
    <source>
        <dbReference type="Proteomes" id="UP001501508"/>
    </source>
</evidence>
<sequence>MSKYTDDPIDQFQSPTTSSSLFNKLVVLALVAFLPSFANAAIRIDYPSERAVYQRDVTGYSTIIVAGTYSSPVDKIEVRAVPVYPGQGIGTEWAPLPNVPSGGVFSGELKLIGGWYTVQVRGMLGGVEVEQAAVNRMGVGEVFIIAGQSNAQGLRSLPYGPPAKDERVNYINNNQNTQNSLADPNPPTFAHLNTSDAFLSPMGQGSWCWGTLGDKLVEQLNVPVLFINASWEGTSIKNWAQSSRNEPTFNAYGGFQYPPSMPYGNLSISVRHYANTLGVRSILWMQGETDTYPLHTSRSEYATHLQFLLNKLASDVGKRIIWTIARTSRTSPDYTPGSSFTSQSVIDAQNDVLGTAFNGVTRGPETDQLGNPRADGVHFSSRESMITLAHAWFSVMDINYFQNITPLTPARIPAITAKCAANNTSATLELPEGYTSYKWSNGATSRNITITSGGTYFATLKNAQGMTVTTSPVRVESVKPATPSILPTDNATACAATGFQFSTNGTNDYTWMLGTEEVGKGSKFKAEKSGSYTVKAKNPIGCVSDISETRKLTILPEVAKPVIGYAGPFSIIANMEGDPVKATYKWTKDAKPLASATQNIYKVSAQETGESAVYTVQALAQFSTGGSKTLTCPSEVSEPFTYVMKAEEDIVLFPNPATGQLIYIESREPVKNVTITVFDMLGKNVGQKTFAELKRREPVRFPLSAGMYIIKVTTEQQELIKRIVMK</sequence>
<feature type="domain" description="Sialate O-acetylesterase" evidence="3">
    <location>
        <begin position="141"/>
        <end position="324"/>
    </location>
</feature>
<evidence type="ECO:0000259" key="3">
    <source>
        <dbReference type="Pfam" id="PF03629"/>
    </source>
</evidence>
<dbReference type="Pfam" id="PF03629">
    <property type="entry name" value="SASA"/>
    <property type="match status" value="1"/>
</dbReference>
<dbReference type="RefSeq" id="WP_345028073.1">
    <property type="nucleotide sequence ID" value="NZ_BAABEY010000018.1"/>
</dbReference>
<evidence type="ECO:0000259" key="4">
    <source>
        <dbReference type="Pfam" id="PF18962"/>
    </source>
</evidence>